<evidence type="ECO:0000313" key="1">
    <source>
        <dbReference type="EMBL" id="TGX97167.1"/>
    </source>
</evidence>
<evidence type="ECO:0000313" key="2">
    <source>
        <dbReference type="Proteomes" id="UP000307720"/>
    </source>
</evidence>
<reference evidence="1" key="1">
    <citation type="submission" date="2019-04" db="EMBL/GenBank/DDBJ databases">
        <title>Microbes associate with the intestines of laboratory mice.</title>
        <authorList>
            <person name="Navarre W."/>
            <person name="Wong E."/>
            <person name="Huang K."/>
            <person name="Tropini C."/>
            <person name="Ng K."/>
            <person name="Yu B."/>
        </authorList>
    </citation>
    <scope>NUCLEOTIDE SEQUENCE</scope>
    <source>
        <strain evidence="1">NM72_1-8</strain>
    </source>
</reference>
<dbReference type="EMBL" id="SRZB01000037">
    <property type="protein sequence ID" value="TGX97167.1"/>
    <property type="molecule type" value="Genomic_DNA"/>
</dbReference>
<name>A0AC61QWJ1_9FIRM</name>
<accession>A0AC61QWJ1</accession>
<gene>
    <name evidence="1" type="ORF">E5357_13640</name>
</gene>
<protein>
    <submittedName>
        <fullName evidence="1">MATE family efflux transporter</fullName>
    </submittedName>
</protein>
<sequence length="471" mass="51252">MSALKLQKDLTAGPITRTILGFAFPMILGNLLQQLYNIADTLIVGQFLGADALAAVGSSYTLMTFLTSILLGLCMGSGAVFSIRSGEKDEEGLQAGILHSFLMVGALALALNAAVFFLIDPILYFLRVPDDIYGMMREYLWIIFFGIFATFLYNFFASLLRAVGDSVTPLLFLGVCAALNILLDLLFVIKFHWGVGGAAAATVAAQFVSGAGLLCYTWVRHPKYRILPGKMQLKRDIFCEIARFSLLTCLQQSVMNLGILMVQGLVNSFGTVVMAAFAAAVKIDSFAYMPVQDFGNAFSTFAAQNFGAKKTERIRAGIKSAVVCSVLFCLAVSLVVWVFAEQLMLLFVKREEVQILEIGVQYLRIEGAFYWGIGCLFLLYGFYRAVERPGMSVVLTVVSLGTRVALAYVLSALPALGASGIWWSVPIGWVLADVTGLVYYKVHRRSLLNDCLADDGNSSAQDFAPAAKSVK</sequence>
<proteinExistence type="predicted"/>
<dbReference type="Proteomes" id="UP000307720">
    <property type="component" value="Unassembled WGS sequence"/>
</dbReference>
<keyword evidence="2" id="KW-1185">Reference proteome</keyword>
<organism evidence="1 2">
    <name type="scientific">Hominisplanchenecus murintestinalis</name>
    <dbReference type="NCBI Taxonomy" id="2941517"/>
    <lineage>
        <taxon>Bacteria</taxon>
        <taxon>Bacillati</taxon>
        <taxon>Bacillota</taxon>
        <taxon>Clostridia</taxon>
        <taxon>Lachnospirales</taxon>
        <taxon>Lachnospiraceae</taxon>
        <taxon>Hominisplanchenecus</taxon>
    </lineage>
</organism>
<comment type="caution">
    <text evidence="1">The sequence shown here is derived from an EMBL/GenBank/DDBJ whole genome shotgun (WGS) entry which is preliminary data.</text>
</comment>